<protein>
    <recommendedName>
        <fullName evidence="3">Type II secretion system protein N</fullName>
    </recommendedName>
    <alternativeName>
        <fullName evidence="10">General secretion pathway protein N</fullName>
    </alternativeName>
</protein>
<evidence type="ECO:0000256" key="5">
    <source>
        <dbReference type="ARBA" id="ARBA00022475"/>
    </source>
</evidence>
<dbReference type="EMBL" id="RDQM01000020">
    <property type="protein sequence ID" value="RMW95032.1"/>
    <property type="molecule type" value="Genomic_DNA"/>
</dbReference>
<keyword evidence="4" id="KW-0813">Transport</keyword>
<evidence type="ECO:0000256" key="1">
    <source>
        <dbReference type="ARBA" id="ARBA00004533"/>
    </source>
</evidence>
<dbReference type="RefSeq" id="WP_122239408.1">
    <property type="nucleotide sequence ID" value="NZ_RDQM01000020.1"/>
</dbReference>
<evidence type="ECO:0000256" key="10">
    <source>
        <dbReference type="ARBA" id="ARBA00030772"/>
    </source>
</evidence>
<evidence type="ECO:0000256" key="4">
    <source>
        <dbReference type="ARBA" id="ARBA00022448"/>
    </source>
</evidence>
<keyword evidence="5" id="KW-1003">Cell membrane</keyword>
<comment type="caution">
    <text evidence="11">The sequence shown here is derived from an EMBL/GenBank/DDBJ whole genome shotgun (WGS) entry which is preliminary data.</text>
</comment>
<evidence type="ECO:0000256" key="2">
    <source>
        <dbReference type="ARBA" id="ARBA00007208"/>
    </source>
</evidence>
<gene>
    <name evidence="11" type="ORF">EBQ26_11805</name>
</gene>
<evidence type="ECO:0000256" key="8">
    <source>
        <dbReference type="ARBA" id="ARBA00022927"/>
    </source>
</evidence>
<dbReference type="GO" id="GO:0005886">
    <property type="term" value="C:plasma membrane"/>
    <property type="evidence" value="ECO:0007669"/>
    <property type="project" value="UniProtKB-SubCell"/>
</dbReference>
<proteinExistence type="inferred from homology"/>
<dbReference type="GO" id="GO:0015628">
    <property type="term" value="P:protein secretion by the type II secretion system"/>
    <property type="evidence" value="ECO:0007669"/>
    <property type="project" value="InterPro"/>
</dbReference>
<evidence type="ECO:0000313" key="11">
    <source>
        <dbReference type="EMBL" id="RMW95032.1"/>
    </source>
</evidence>
<sequence>MPLSPSPSRAPARSRRSPERVRLGRWALLGGLLGMSFTAICFAPAHWLAAGMAAASAGRIQLHAAHGTVWRGSAMLALTGGAGSRDRMDLPGRLHWHLRPHWRGIAIQLRPDCCASQPLHAQLRLGWQAGPTADVQISAHQSQWPAGLLQGLGAPWNTLQLDGHLGLHWDDWHLQWQGGRLRMHGAVEASLRNTSTRLTTIRPMGSYRLIIRGPEGQGRLEAQLLTDSGPLMLSGQGRWQGQRMRFSGVASAEPAYLPALSNLLSLLGRRDGERAILNF</sequence>
<keyword evidence="7" id="KW-0812">Transmembrane</keyword>
<evidence type="ECO:0000313" key="12">
    <source>
        <dbReference type="Proteomes" id="UP000267521"/>
    </source>
</evidence>
<name>A0A3M6PV95_9BURK</name>
<evidence type="ECO:0000256" key="7">
    <source>
        <dbReference type="ARBA" id="ARBA00022692"/>
    </source>
</evidence>
<dbReference type="Pfam" id="PF01203">
    <property type="entry name" value="T2SSN"/>
    <property type="match status" value="1"/>
</dbReference>
<keyword evidence="6" id="KW-0997">Cell inner membrane</keyword>
<comment type="similarity">
    <text evidence="2">Belongs to the GSP N family.</text>
</comment>
<evidence type="ECO:0000256" key="6">
    <source>
        <dbReference type="ARBA" id="ARBA00022519"/>
    </source>
</evidence>
<dbReference type="GO" id="GO:0015627">
    <property type="term" value="C:type II protein secretion system complex"/>
    <property type="evidence" value="ECO:0007669"/>
    <property type="project" value="InterPro"/>
</dbReference>
<accession>A0A3M6PV95</accession>
<keyword evidence="9" id="KW-0472">Membrane</keyword>
<organism evidence="11 12">
    <name type="scientific">Allofranklinella schreckenbergeri</name>
    <dbReference type="NCBI Taxonomy" id="1076744"/>
    <lineage>
        <taxon>Bacteria</taxon>
        <taxon>Pseudomonadati</taxon>
        <taxon>Pseudomonadota</taxon>
        <taxon>Betaproteobacteria</taxon>
        <taxon>Burkholderiales</taxon>
        <taxon>Comamonadaceae</taxon>
        <taxon>Allofranklinella</taxon>
    </lineage>
</organism>
<dbReference type="AlphaFoldDB" id="A0A3M6PV95"/>
<evidence type="ECO:0000256" key="9">
    <source>
        <dbReference type="ARBA" id="ARBA00023136"/>
    </source>
</evidence>
<reference evidence="11 12" key="1">
    <citation type="submission" date="2018-10" db="EMBL/GenBank/DDBJ databases">
        <title>Comamonadaceae CDC group NO-1 genome sequencing and assembly.</title>
        <authorList>
            <person name="Bernier A.-M."/>
            <person name="Bernard K."/>
        </authorList>
    </citation>
    <scope>NUCLEOTIDE SEQUENCE [LARGE SCALE GENOMIC DNA]</scope>
    <source>
        <strain evidence="11 12">NML970147</strain>
    </source>
</reference>
<keyword evidence="8" id="KW-0653">Protein transport</keyword>
<evidence type="ECO:0000256" key="3">
    <source>
        <dbReference type="ARBA" id="ARBA00021563"/>
    </source>
</evidence>
<dbReference type="Proteomes" id="UP000267521">
    <property type="component" value="Unassembled WGS sequence"/>
</dbReference>
<comment type="subcellular location">
    <subcellularLocation>
        <location evidence="1">Cell inner membrane</location>
    </subcellularLocation>
</comment>
<dbReference type="InterPro" id="IPR022792">
    <property type="entry name" value="T2SS_protein-GspN"/>
</dbReference>